<organism evidence="3">
    <name type="scientific">Candidatus Heimdallarchaeum endolithica</name>
    <dbReference type="NCBI Taxonomy" id="2876572"/>
    <lineage>
        <taxon>Archaea</taxon>
        <taxon>Promethearchaeati</taxon>
        <taxon>Candidatus Heimdallarchaeota</taxon>
        <taxon>Candidatus Heimdallarchaeia (ex Rinke et al. 2021) (nom. nud.)</taxon>
        <taxon>Candidatus Heimdallarchaeales</taxon>
        <taxon>Candidatus Heimdallarchaeaceae</taxon>
        <taxon>Candidatus Heimdallarchaeum</taxon>
    </lineage>
</organism>
<dbReference type="Pfam" id="PF01243">
    <property type="entry name" value="PNPOx_N"/>
    <property type="match status" value="1"/>
</dbReference>
<dbReference type="SUPFAM" id="SSF50475">
    <property type="entry name" value="FMN-binding split barrel"/>
    <property type="match status" value="1"/>
</dbReference>
<keyword evidence="1" id="KW-0560">Oxidoreductase</keyword>
<evidence type="ECO:0000313" key="3">
    <source>
        <dbReference type="EMBL" id="UJG45019.1"/>
    </source>
</evidence>
<evidence type="ECO:0000259" key="2">
    <source>
        <dbReference type="Pfam" id="PF01243"/>
    </source>
</evidence>
<accession>A0A9Y1BWE7</accession>
<dbReference type="AlphaFoldDB" id="A0A9Y1BWE7"/>
<evidence type="ECO:0000256" key="1">
    <source>
        <dbReference type="ARBA" id="ARBA00023002"/>
    </source>
</evidence>
<dbReference type="PANTHER" id="PTHR35176">
    <property type="entry name" value="HEME OXYGENASE HI_0854-RELATED"/>
    <property type="match status" value="1"/>
</dbReference>
<dbReference type="GO" id="GO:0005829">
    <property type="term" value="C:cytosol"/>
    <property type="evidence" value="ECO:0007669"/>
    <property type="project" value="TreeGrafter"/>
</dbReference>
<dbReference type="InterPro" id="IPR052019">
    <property type="entry name" value="F420H2_bilvrd_red/Heme_oxyg"/>
</dbReference>
<dbReference type="PANTHER" id="PTHR35176:SF6">
    <property type="entry name" value="HEME OXYGENASE HI_0854-RELATED"/>
    <property type="match status" value="1"/>
</dbReference>
<reference evidence="3" key="1">
    <citation type="journal article" date="2022" name="Nat. Microbiol.">
        <title>Unique mobile elements and scalable gene flow at the prokaryote-eukaryote boundary revealed by circularized Asgard archaea genomes.</title>
        <authorList>
            <person name="Wu F."/>
            <person name="Speth D.R."/>
            <person name="Philosof A."/>
            <person name="Cremiere A."/>
            <person name="Narayanan A."/>
            <person name="Barco R.A."/>
            <person name="Connon S.A."/>
            <person name="Amend J.P."/>
            <person name="Antoshechkin I.A."/>
            <person name="Orphan V.J."/>
        </authorList>
    </citation>
    <scope>NUCLEOTIDE SEQUENCE</scope>
    <source>
        <strain evidence="3">PR6</strain>
    </source>
</reference>
<feature type="domain" description="Pyridoxamine 5'-phosphate oxidase N-terminal" evidence="2">
    <location>
        <begin position="2"/>
        <end position="117"/>
    </location>
</feature>
<protein>
    <submittedName>
        <fullName evidence="3">Pyridoxamine 5'-phosphate oxidase family protein</fullName>
    </submittedName>
</protein>
<dbReference type="InterPro" id="IPR011576">
    <property type="entry name" value="Pyridox_Oxase_N"/>
</dbReference>
<dbReference type="GO" id="GO:0070967">
    <property type="term" value="F:coenzyme F420 binding"/>
    <property type="evidence" value="ECO:0007669"/>
    <property type="project" value="TreeGrafter"/>
</dbReference>
<name>A0A9Y1BWE7_9ARCH</name>
<dbReference type="Proteomes" id="UP001200513">
    <property type="component" value="Chromosome"/>
</dbReference>
<proteinExistence type="predicted"/>
<dbReference type="GO" id="GO:0016627">
    <property type="term" value="F:oxidoreductase activity, acting on the CH-CH group of donors"/>
    <property type="evidence" value="ECO:0007669"/>
    <property type="project" value="TreeGrafter"/>
</dbReference>
<sequence length="146" mass="16740">MEKNNWLVISTISKNNLPQSSVVMYNSDGKEIYFVTGKNTLKTKNIQFNDNVSITIPFYRNLFHKLIPAPPAEIHFKAKAQIVSKQDEKAREVLKEIIEFEEKTGTTEESIWIKVTTGRKIATYGVGVKLLDMRKPEKARNIVEIN</sequence>
<dbReference type="EMBL" id="CP084167">
    <property type="protein sequence ID" value="UJG45019.1"/>
    <property type="molecule type" value="Genomic_DNA"/>
</dbReference>
<dbReference type="InterPro" id="IPR012349">
    <property type="entry name" value="Split_barrel_FMN-bd"/>
</dbReference>
<gene>
    <name evidence="3" type="ORF">K9W46_03050</name>
</gene>
<dbReference type="Gene3D" id="2.30.110.10">
    <property type="entry name" value="Electron Transport, Fmn-binding Protein, Chain A"/>
    <property type="match status" value="1"/>
</dbReference>